<dbReference type="EMBL" id="LXHC01000024">
    <property type="protein sequence ID" value="OAU95261.1"/>
    <property type="molecule type" value="Genomic_DNA"/>
</dbReference>
<dbReference type="Pfam" id="PF01040">
    <property type="entry name" value="UbiA"/>
    <property type="match status" value="1"/>
</dbReference>
<keyword evidence="7 11" id="KW-0831">Ubiquinone biosynthesis</keyword>
<feature type="transmembrane region" description="Helical" evidence="11">
    <location>
        <begin position="128"/>
        <end position="144"/>
    </location>
</feature>
<dbReference type="InterPro" id="IPR039653">
    <property type="entry name" value="Prenyltransferase"/>
</dbReference>
<feature type="transmembrane region" description="Helical" evidence="11">
    <location>
        <begin position="153"/>
        <end position="170"/>
    </location>
</feature>
<dbReference type="PANTHER" id="PTHR11048:SF28">
    <property type="entry name" value="4-HYDROXYBENZOATE POLYPRENYLTRANSFERASE, MITOCHONDRIAL"/>
    <property type="match status" value="1"/>
</dbReference>
<evidence type="ECO:0000313" key="13">
    <source>
        <dbReference type="EMBL" id="OAU95261.1"/>
    </source>
</evidence>
<keyword evidence="5 11" id="KW-0997">Cell inner membrane</keyword>
<name>A0A198UFR1_MORCA</name>
<sequence>MKNLKTHAPMTVNEKFIAWLQLTRFDKPVGTELLLHPTLWSLFLVYAGKNVLPNFWHIVIFALGAILMRAAGCAINDFADRKVDGQVKRTHTRPLADGRLSPKTAVLTFIGLSLLAACLLFFLPQAVFYWSLGAVLLAFIYPFVKRFTNIPQLVLAAAFGWAIPMAFVAVQGAPDLWTWVLFIAYMCWTVAYDTEYAMCDRDDDLKIGVKSTAILFGRYDVKITMGLNLIFTVLMSVSFWHYFDDLPKWLCIMTFMPVLAMFFRQYQLIANRERLACFTAFKENVWVGRYILTMTVIFCLIYFR</sequence>
<dbReference type="InterPro" id="IPR006370">
    <property type="entry name" value="HB_polyprenyltransferase-like"/>
</dbReference>
<evidence type="ECO:0000256" key="9">
    <source>
        <dbReference type="ARBA" id="ARBA00022989"/>
    </source>
</evidence>
<organism evidence="13 14">
    <name type="scientific">Moraxella catarrhalis</name>
    <name type="common">Branhamella catarrhalis</name>
    <dbReference type="NCBI Taxonomy" id="480"/>
    <lineage>
        <taxon>Bacteria</taxon>
        <taxon>Pseudomonadati</taxon>
        <taxon>Pseudomonadota</taxon>
        <taxon>Gammaproteobacteria</taxon>
        <taxon>Moraxellales</taxon>
        <taxon>Moraxellaceae</taxon>
        <taxon>Moraxella</taxon>
    </lineage>
</organism>
<evidence type="ECO:0000256" key="5">
    <source>
        <dbReference type="ARBA" id="ARBA00022519"/>
    </source>
</evidence>
<evidence type="ECO:0000256" key="3">
    <source>
        <dbReference type="ARBA" id="ARBA00005985"/>
    </source>
</evidence>
<evidence type="ECO:0000256" key="7">
    <source>
        <dbReference type="ARBA" id="ARBA00022688"/>
    </source>
</evidence>
<dbReference type="Proteomes" id="UP000078228">
    <property type="component" value="Unassembled WGS sequence"/>
</dbReference>
<evidence type="ECO:0000256" key="11">
    <source>
        <dbReference type="HAMAP-Rule" id="MF_01635"/>
    </source>
</evidence>
<dbReference type="InterPro" id="IPR000537">
    <property type="entry name" value="UbiA_prenyltransferase"/>
</dbReference>
<evidence type="ECO:0000256" key="1">
    <source>
        <dbReference type="ARBA" id="ARBA00001946"/>
    </source>
</evidence>
<evidence type="ECO:0000256" key="8">
    <source>
        <dbReference type="ARBA" id="ARBA00022692"/>
    </source>
</evidence>
<keyword evidence="9 11" id="KW-1133">Transmembrane helix</keyword>
<dbReference type="RefSeq" id="WP_064611615.1">
    <property type="nucleotide sequence ID" value="NZ_LXHB01000112.1"/>
</dbReference>
<keyword evidence="11" id="KW-0460">Magnesium</keyword>
<comment type="pathway">
    <text evidence="11">Cofactor biosynthesis; ubiquinone biosynthesis.</text>
</comment>
<dbReference type="FunFam" id="1.20.120.1780:FF:000001">
    <property type="entry name" value="4-hydroxybenzoate octaprenyltransferase"/>
    <property type="match status" value="1"/>
</dbReference>
<keyword evidence="10 11" id="KW-0472">Membrane</keyword>
<dbReference type="Gene3D" id="1.10.357.140">
    <property type="entry name" value="UbiA prenyltransferase"/>
    <property type="match status" value="1"/>
</dbReference>
<keyword evidence="14" id="KW-1185">Reference proteome</keyword>
<comment type="catalytic activity">
    <reaction evidence="11">
        <text>all-trans-octaprenyl diphosphate + 4-hydroxybenzoate = 4-hydroxy-3-(all-trans-octaprenyl)benzoate + diphosphate</text>
        <dbReference type="Rhea" id="RHEA:27782"/>
        <dbReference type="ChEBI" id="CHEBI:1617"/>
        <dbReference type="ChEBI" id="CHEBI:17879"/>
        <dbReference type="ChEBI" id="CHEBI:33019"/>
        <dbReference type="ChEBI" id="CHEBI:57711"/>
        <dbReference type="EC" id="2.5.1.39"/>
    </reaction>
</comment>
<keyword evidence="6 11" id="KW-0808">Transferase</keyword>
<dbReference type="EC" id="2.5.1.39" evidence="11 12"/>
<feature type="transmembrane region" description="Helical" evidence="11">
    <location>
        <begin position="100"/>
        <end position="122"/>
    </location>
</feature>
<evidence type="ECO:0000256" key="10">
    <source>
        <dbReference type="ARBA" id="ARBA00023136"/>
    </source>
</evidence>
<dbReference type="InterPro" id="IPR044878">
    <property type="entry name" value="UbiA_sf"/>
</dbReference>
<dbReference type="GO" id="GO:0008412">
    <property type="term" value="F:4-hydroxybenzoate polyprenyltransferase activity"/>
    <property type="evidence" value="ECO:0007669"/>
    <property type="project" value="UniProtKB-UniRule"/>
</dbReference>
<dbReference type="AlphaFoldDB" id="A0A198UFR1"/>
<accession>A0A198UFR1</accession>
<dbReference type="UniPathway" id="UPA00232"/>
<gene>
    <name evidence="11" type="primary">ubiA</name>
    <name evidence="13" type="ORF">AO384_1452</name>
</gene>
<feature type="transmembrane region" description="Helical" evidence="11">
    <location>
        <begin position="176"/>
        <end position="198"/>
    </location>
</feature>
<dbReference type="NCBIfam" id="TIGR01474">
    <property type="entry name" value="ubiA_proteo"/>
    <property type="match status" value="1"/>
</dbReference>
<proteinExistence type="inferred from homology"/>
<comment type="subcellular location">
    <subcellularLocation>
        <location evidence="11">Cell inner membrane</location>
        <topology evidence="11">Multi-pass membrane protein</topology>
    </subcellularLocation>
    <subcellularLocation>
        <location evidence="2">Membrane</location>
        <topology evidence="2">Multi-pass membrane protein</topology>
    </subcellularLocation>
</comment>
<evidence type="ECO:0000256" key="4">
    <source>
        <dbReference type="ARBA" id="ARBA00022475"/>
    </source>
</evidence>
<dbReference type="HAMAP" id="MF_01635">
    <property type="entry name" value="UbiA"/>
    <property type="match status" value="1"/>
</dbReference>
<dbReference type="PANTHER" id="PTHR11048">
    <property type="entry name" value="PRENYLTRANSFERASES"/>
    <property type="match status" value="1"/>
</dbReference>
<comment type="cofactor">
    <cofactor evidence="1 11">
        <name>Mg(2+)</name>
        <dbReference type="ChEBI" id="CHEBI:18420"/>
    </cofactor>
</comment>
<evidence type="ECO:0000256" key="2">
    <source>
        <dbReference type="ARBA" id="ARBA00004141"/>
    </source>
</evidence>
<dbReference type="GO" id="GO:0005886">
    <property type="term" value="C:plasma membrane"/>
    <property type="evidence" value="ECO:0007669"/>
    <property type="project" value="UniProtKB-SubCell"/>
</dbReference>
<evidence type="ECO:0000313" key="14">
    <source>
        <dbReference type="Proteomes" id="UP000078228"/>
    </source>
</evidence>
<evidence type="ECO:0000256" key="12">
    <source>
        <dbReference type="NCBIfam" id="TIGR01474"/>
    </source>
</evidence>
<evidence type="ECO:0000256" key="6">
    <source>
        <dbReference type="ARBA" id="ARBA00022679"/>
    </source>
</evidence>
<reference evidence="13 14" key="1">
    <citation type="journal article" date="2016" name="Genome Biol. Evol.">
        <title>Comparative Genomic Analyses of the Moraxella catarrhalis Serosensitive and Seroresistant Lineages Demonstrate Their Independent Evolution.</title>
        <authorList>
            <person name="Earl J.P."/>
            <person name="de Vries S.P."/>
            <person name="Ahmed A."/>
            <person name="Powell E."/>
            <person name="Schultz M.P."/>
            <person name="Hermans P.W."/>
            <person name="Hill D.J."/>
            <person name="Zhou Z."/>
            <person name="Constantinidou C.I."/>
            <person name="Hu F.Z."/>
            <person name="Bootsma H.J."/>
            <person name="Ehrlich G.D."/>
        </authorList>
    </citation>
    <scope>NUCLEOTIDE SEQUENCE [LARGE SCALE GENOMIC DNA]</scope>
    <source>
        <strain evidence="13 14">Z7542</strain>
    </source>
</reference>
<dbReference type="CDD" id="cd13959">
    <property type="entry name" value="PT_UbiA_COQ2"/>
    <property type="match status" value="1"/>
</dbReference>
<comment type="similarity">
    <text evidence="3 11">Belongs to the UbiA prenyltransferase family.</text>
</comment>
<keyword evidence="8 11" id="KW-0812">Transmembrane</keyword>
<dbReference type="eggNOG" id="COG0382">
    <property type="taxonomic scope" value="Bacteria"/>
</dbReference>
<dbReference type="PATRIC" id="fig|480.237.peg.1598"/>
<feature type="transmembrane region" description="Helical" evidence="11">
    <location>
        <begin position="55"/>
        <end position="79"/>
    </location>
</feature>
<keyword evidence="4 11" id="KW-1003">Cell membrane</keyword>
<feature type="transmembrane region" description="Helical" evidence="11">
    <location>
        <begin position="284"/>
        <end position="303"/>
    </location>
</feature>
<dbReference type="Gene3D" id="1.20.120.1780">
    <property type="entry name" value="UbiA prenyltransferase"/>
    <property type="match status" value="1"/>
</dbReference>
<dbReference type="GO" id="GO:0006744">
    <property type="term" value="P:ubiquinone biosynthetic process"/>
    <property type="evidence" value="ECO:0007669"/>
    <property type="project" value="UniProtKB-UniRule"/>
</dbReference>
<protein>
    <recommendedName>
        <fullName evidence="11 12">4-hydroxybenzoate octaprenyltransferase</fullName>
        <ecNumber evidence="11 12">2.5.1.39</ecNumber>
    </recommendedName>
    <alternativeName>
        <fullName evidence="11">4-HB polyprenyltransferase</fullName>
    </alternativeName>
</protein>
<feature type="transmembrane region" description="Helical" evidence="11">
    <location>
        <begin position="219"/>
        <end position="240"/>
    </location>
</feature>
<comment type="caution">
    <text evidence="13">The sequence shown here is derived from an EMBL/GenBank/DDBJ whole genome shotgun (WGS) entry which is preliminary data.</text>
</comment>
<dbReference type="OrthoDB" id="9782418at2"/>
<comment type="function">
    <text evidence="11">Catalyzes the prenylation of para-hydroxybenzoate (PHB) with an all-trans polyprenyl group. Mediates the second step in the final reaction sequence of ubiquinone-8 (UQ-8) biosynthesis, which is the condensation of the polyisoprenoid side chain with PHB, generating the first membrane-bound Q intermediate 3-octaprenyl-4-hydroxybenzoate.</text>
</comment>
<dbReference type="FunFam" id="1.10.357.140:FF:000008">
    <property type="entry name" value="4-hydroxybenzoate octaprenyltransferase"/>
    <property type="match status" value="1"/>
</dbReference>